<reference evidence="1" key="1">
    <citation type="submission" date="2020-03" db="EMBL/GenBank/DDBJ databases">
        <title>Hybrid Assembly of Korean Phytophthora infestans isolates.</title>
        <authorList>
            <person name="Prokchorchik M."/>
            <person name="Lee Y."/>
            <person name="Seo J."/>
            <person name="Cho J.-H."/>
            <person name="Park Y.-E."/>
            <person name="Jang D.-C."/>
            <person name="Im J.-S."/>
            <person name="Choi J.-G."/>
            <person name="Park H.-J."/>
            <person name="Lee G.-B."/>
            <person name="Lee Y.-G."/>
            <person name="Hong S.-Y."/>
            <person name="Cho K."/>
            <person name="Sohn K.H."/>
        </authorList>
    </citation>
    <scope>NUCLEOTIDE SEQUENCE</scope>
    <source>
        <strain evidence="1">KR_2_A2</strain>
    </source>
</reference>
<gene>
    <name evidence="1" type="ORF">GN958_ATG15948</name>
</gene>
<dbReference type="Proteomes" id="UP000704712">
    <property type="component" value="Unassembled WGS sequence"/>
</dbReference>
<evidence type="ECO:0000313" key="2">
    <source>
        <dbReference type="Proteomes" id="UP000704712"/>
    </source>
</evidence>
<evidence type="ECO:0000313" key="1">
    <source>
        <dbReference type="EMBL" id="KAF4134692.1"/>
    </source>
</evidence>
<protein>
    <submittedName>
        <fullName evidence="1">Uncharacterized protein</fullName>
    </submittedName>
</protein>
<dbReference type="AlphaFoldDB" id="A0A8S9U4V9"/>
<comment type="caution">
    <text evidence="1">The sequence shown here is derived from an EMBL/GenBank/DDBJ whole genome shotgun (WGS) entry which is preliminary data.</text>
</comment>
<organism evidence="1 2">
    <name type="scientific">Phytophthora infestans</name>
    <name type="common">Potato late blight agent</name>
    <name type="synonym">Botrytis infestans</name>
    <dbReference type="NCBI Taxonomy" id="4787"/>
    <lineage>
        <taxon>Eukaryota</taxon>
        <taxon>Sar</taxon>
        <taxon>Stramenopiles</taxon>
        <taxon>Oomycota</taxon>
        <taxon>Peronosporomycetes</taxon>
        <taxon>Peronosporales</taxon>
        <taxon>Peronosporaceae</taxon>
        <taxon>Phytophthora</taxon>
    </lineage>
</organism>
<proteinExistence type="predicted"/>
<sequence length="83" mass="9167">MEDWEMVDMLLSNSPLVLPQLAMNYTLWLGEHHLNDLSLPVSVQWLGTAEQSHLLLRQQGSTSAGDGELGYPARQVHGVAAQN</sequence>
<name>A0A8S9U4V9_PHYIN</name>
<dbReference type="EMBL" id="JAACNO010002256">
    <property type="protein sequence ID" value="KAF4134692.1"/>
    <property type="molecule type" value="Genomic_DNA"/>
</dbReference>
<accession>A0A8S9U4V9</accession>